<dbReference type="InterPro" id="IPR001107">
    <property type="entry name" value="Band_7"/>
</dbReference>
<sequence length="286" mass="32783">MNNKLFIFLVLIILTVIGYKSFTFTVNERELALKLKIGKVVRADYETGLQWKIPGVHDIIKFDSRIQTLDNAPTSILNTDNEYLKVDYFVKWRILDVVKYYTTFNGNQLNAENQLSDVIKNALLEEFSHRTLQEVIATQRVEIMESLEKKAKPIAENFGMEVVDVRIKRINLSDEVSESVFNRMRSERAAEAAEHRSNGEKEAVNIRADTNKQVRIIVADATKTAALLKGEGDATATKEYAAAYNTNQELYSFLRSLEAYRNSFSNSDSMMVLDPKSDFFKHFNKK</sequence>
<evidence type="ECO:0000256" key="3">
    <source>
        <dbReference type="ARBA" id="ARBA00022692"/>
    </source>
</evidence>
<dbReference type="Gene3D" id="3.30.479.30">
    <property type="entry name" value="Band 7 domain"/>
    <property type="match status" value="1"/>
</dbReference>
<dbReference type="InterPro" id="IPR036013">
    <property type="entry name" value="Band_7/SPFH_dom_sf"/>
</dbReference>
<keyword evidence="4" id="KW-1133">Transmembrane helix</keyword>
<evidence type="ECO:0000256" key="5">
    <source>
        <dbReference type="ARBA" id="ARBA00023136"/>
    </source>
</evidence>
<dbReference type="SMART" id="SM00244">
    <property type="entry name" value="PHB"/>
    <property type="match status" value="1"/>
</dbReference>
<name>A0A3B0VRW1_9ZZZZ</name>
<accession>A0A3B0VRW1</accession>
<comment type="subcellular location">
    <subcellularLocation>
        <location evidence="1">Membrane</location>
    </subcellularLocation>
</comment>
<dbReference type="EMBL" id="UOEW01000238">
    <property type="protein sequence ID" value="VAW39639.1"/>
    <property type="molecule type" value="Genomic_DNA"/>
</dbReference>
<organism evidence="7">
    <name type="scientific">hydrothermal vent metagenome</name>
    <dbReference type="NCBI Taxonomy" id="652676"/>
    <lineage>
        <taxon>unclassified sequences</taxon>
        <taxon>metagenomes</taxon>
        <taxon>ecological metagenomes</taxon>
    </lineage>
</organism>
<proteinExistence type="inferred from homology"/>
<evidence type="ECO:0000256" key="1">
    <source>
        <dbReference type="ARBA" id="ARBA00004370"/>
    </source>
</evidence>
<dbReference type="PANTHER" id="PTHR42911:SF1">
    <property type="entry name" value="MODULATOR OF FTSH PROTEASE HFLC"/>
    <property type="match status" value="1"/>
</dbReference>
<dbReference type="CDD" id="cd03405">
    <property type="entry name" value="SPFH_HflC"/>
    <property type="match status" value="1"/>
</dbReference>
<feature type="domain" description="Band 7" evidence="6">
    <location>
        <begin position="21"/>
        <end position="184"/>
    </location>
</feature>
<dbReference type="SUPFAM" id="SSF117892">
    <property type="entry name" value="Band 7/SPFH domain"/>
    <property type="match status" value="1"/>
</dbReference>
<dbReference type="PANTHER" id="PTHR42911">
    <property type="entry name" value="MODULATOR OF FTSH PROTEASE HFLC"/>
    <property type="match status" value="1"/>
</dbReference>
<dbReference type="NCBIfam" id="TIGR01932">
    <property type="entry name" value="hflC"/>
    <property type="match status" value="1"/>
</dbReference>
<evidence type="ECO:0000256" key="4">
    <source>
        <dbReference type="ARBA" id="ARBA00022989"/>
    </source>
</evidence>
<evidence type="ECO:0000313" key="7">
    <source>
        <dbReference type="EMBL" id="VAW39639.1"/>
    </source>
</evidence>
<evidence type="ECO:0000259" key="6">
    <source>
        <dbReference type="SMART" id="SM00244"/>
    </source>
</evidence>
<dbReference type="GO" id="GO:0016020">
    <property type="term" value="C:membrane"/>
    <property type="evidence" value="ECO:0007669"/>
    <property type="project" value="UniProtKB-SubCell"/>
</dbReference>
<protein>
    <submittedName>
        <fullName evidence="7">HflC protein</fullName>
    </submittedName>
</protein>
<dbReference type="InterPro" id="IPR010200">
    <property type="entry name" value="HflC"/>
</dbReference>
<dbReference type="Pfam" id="PF01145">
    <property type="entry name" value="Band_7"/>
    <property type="match status" value="1"/>
</dbReference>
<comment type="similarity">
    <text evidence="2">Belongs to the band 7/mec-2 family. HflC subfamily.</text>
</comment>
<dbReference type="AlphaFoldDB" id="A0A3B0VRW1"/>
<dbReference type="PIRSF" id="PIRSF005651">
    <property type="entry name" value="HflC"/>
    <property type="match status" value="1"/>
</dbReference>
<keyword evidence="3" id="KW-0812">Transmembrane</keyword>
<keyword evidence="5" id="KW-0472">Membrane</keyword>
<evidence type="ECO:0000256" key="2">
    <source>
        <dbReference type="ARBA" id="ARBA00007862"/>
    </source>
</evidence>
<reference evidence="7" key="1">
    <citation type="submission" date="2018-06" db="EMBL/GenBank/DDBJ databases">
        <authorList>
            <person name="Zhirakovskaya E."/>
        </authorList>
    </citation>
    <scope>NUCLEOTIDE SEQUENCE</scope>
</reference>
<gene>
    <name evidence="7" type="ORF">MNBD_GAMMA01-62</name>
</gene>